<gene>
    <name evidence="1" type="ORF">SCMC78_67580</name>
</gene>
<evidence type="ECO:0008006" key="2">
    <source>
        <dbReference type="Google" id="ProtNLM"/>
    </source>
</evidence>
<dbReference type="RefSeq" id="WP_319598244.1">
    <property type="nucleotide sequence ID" value="NZ_AP035884.1"/>
</dbReference>
<name>A0AB33KSA4_9ACTN</name>
<dbReference type="EMBL" id="AP035884">
    <property type="protein sequence ID" value="BFP56951.1"/>
    <property type="molecule type" value="Genomic_DNA"/>
</dbReference>
<sequence>MRTQLPVSEPLAGGYHFYAFPLAIAGTVERAKDWILSNYIHLAHDATPGTSVPFCFYLYDYAISPWLDVIRNTRAWLGESGADPVAFCRAAVHAGYYVYLNLDDYFIPSRPGHQVRHGSHDLLICGADDDRSLFTSFGYTKDDVMRRSDLTFEEFGQGYRSLDALPNDCPQVYLYRPRPDAEYPFNFRLVRRSFEDYLDGANVSEQFDMFREPWDRSYGIDCYPPLQRYLTDYAEGNTEGDIRYLHILWEHKRLMTLRTERMAELLDGDFTALADEARGLEKQALRLRNKMFFREATGRASEFGGAEIEQLDHMRSTEQRLLEKAVARLGGR</sequence>
<accession>A0AB33KSA4</accession>
<evidence type="ECO:0000313" key="1">
    <source>
        <dbReference type="EMBL" id="BFP56951.1"/>
    </source>
</evidence>
<reference evidence="1" key="1">
    <citation type="submission" date="2024-07" db="EMBL/GenBank/DDBJ databases">
        <title>Complete genome sequences of cellulolytic bacteria, Kitasatospora sp. CMC57 and Streptomyces sp. CMC78, isolated from Japanese agricultural soil.</title>
        <authorList>
            <person name="Hashimoto T."/>
            <person name="Ito M."/>
            <person name="Iwamoto M."/>
            <person name="Fukahori D."/>
            <person name="Shoda T."/>
            <person name="Sakoda M."/>
            <person name="Morohoshi T."/>
            <person name="Mitsuboshi M."/>
            <person name="Nishizawa T."/>
        </authorList>
    </citation>
    <scope>NUCLEOTIDE SEQUENCE</scope>
    <source>
        <strain evidence="1">CMC78</strain>
    </source>
</reference>
<proteinExistence type="predicted"/>
<dbReference type="AlphaFoldDB" id="A0AB33KSA4"/>
<organism evidence="1">
    <name type="scientific">Streptomyces sp. CMC78</name>
    <dbReference type="NCBI Taxonomy" id="3231512"/>
    <lineage>
        <taxon>Bacteria</taxon>
        <taxon>Bacillati</taxon>
        <taxon>Actinomycetota</taxon>
        <taxon>Actinomycetes</taxon>
        <taxon>Kitasatosporales</taxon>
        <taxon>Streptomycetaceae</taxon>
        <taxon>Streptomyces</taxon>
    </lineage>
</organism>
<dbReference type="KEGG" id="stcm:SCMC78_67580"/>
<protein>
    <recommendedName>
        <fullName evidence="2">BtrH N-terminal domain-containing protein</fullName>
    </recommendedName>
</protein>